<protein>
    <submittedName>
        <fullName evidence="1">Thermostable hemolysin</fullName>
    </submittedName>
</protein>
<dbReference type="EMBL" id="FPKR01000003">
    <property type="protein sequence ID" value="SFZ73266.1"/>
    <property type="molecule type" value="Genomic_DNA"/>
</dbReference>
<dbReference type="InterPro" id="IPR022050">
    <property type="entry name" value="T_hemolysin"/>
</dbReference>
<sequence>MPALSAYPYSPRPCLQARLESADVPDIFPFVRARFQAVHEARIIRLLPEQFTVRAADGQLLATAGLQSAERGSLFLEHYLNQPVEMAVAQALNRPVARADIVELGNLAAQGGHTHSLILAMMRYLASTRCRYVVFTLTAPVRATFRRMGLPLTALSEAAAERVPQPENWGAYYQQQPIVMVGDIAAGLAALEANPILARAAAQLSTQEGQR</sequence>
<dbReference type="AlphaFoldDB" id="A0A1K2HAG0"/>
<dbReference type="STRING" id="1121279.SAMN02745887_00750"/>
<dbReference type="OrthoDB" id="7432757at2"/>
<gene>
    <name evidence="1" type="ORF">SAMN02745887_00750</name>
</gene>
<evidence type="ECO:0000313" key="2">
    <source>
        <dbReference type="Proteomes" id="UP000186513"/>
    </source>
</evidence>
<reference evidence="1 2" key="1">
    <citation type="submission" date="2016-11" db="EMBL/GenBank/DDBJ databases">
        <authorList>
            <person name="Jaros S."/>
            <person name="Januszkiewicz K."/>
            <person name="Wedrychowicz H."/>
        </authorList>
    </citation>
    <scope>NUCLEOTIDE SEQUENCE [LARGE SCALE GENOMIC DNA]</scope>
    <source>
        <strain evidence="1 2">DSM 18899</strain>
    </source>
</reference>
<evidence type="ECO:0000313" key="1">
    <source>
        <dbReference type="EMBL" id="SFZ73266.1"/>
    </source>
</evidence>
<keyword evidence="2" id="KW-1185">Reference proteome</keyword>
<organism evidence="1 2">
    <name type="scientific">Chitinimonas taiwanensis DSM 18899</name>
    <dbReference type="NCBI Taxonomy" id="1121279"/>
    <lineage>
        <taxon>Bacteria</taxon>
        <taxon>Pseudomonadati</taxon>
        <taxon>Pseudomonadota</taxon>
        <taxon>Betaproteobacteria</taxon>
        <taxon>Neisseriales</taxon>
        <taxon>Chitinibacteraceae</taxon>
        <taxon>Chitinimonas</taxon>
    </lineage>
</organism>
<accession>A0A1K2HAG0</accession>
<dbReference type="Proteomes" id="UP000186513">
    <property type="component" value="Unassembled WGS sequence"/>
</dbReference>
<dbReference type="Pfam" id="PF12261">
    <property type="entry name" value="T_hemolysin"/>
    <property type="match status" value="1"/>
</dbReference>
<proteinExistence type="predicted"/>
<name>A0A1K2HAG0_9NEIS</name>
<dbReference type="RefSeq" id="WP_072427303.1">
    <property type="nucleotide sequence ID" value="NZ_FPKR01000003.1"/>
</dbReference>